<name>A0A381SWY8_9ZZZZ</name>
<evidence type="ECO:0000313" key="1">
    <source>
        <dbReference type="EMBL" id="SVA08476.1"/>
    </source>
</evidence>
<gene>
    <name evidence="1" type="ORF">METZ01_LOCUS61330</name>
</gene>
<sequence length="144" mass="15477">MRRLVGVAVASMLAWFSHAEIPSLIPPASGVDTVTANASPAFADYTDAELTEVAGRIRALNAADRRGLITEMRKRMAASGLKPRIEAHFGRIIQSADGTVTQVESIRVIRQGEYGRGRGEDAVLEARSETKNSTKTIAIEGKTP</sequence>
<accession>A0A381SWY8</accession>
<organism evidence="1">
    <name type="scientific">marine metagenome</name>
    <dbReference type="NCBI Taxonomy" id="408172"/>
    <lineage>
        <taxon>unclassified sequences</taxon>
        <taxon>metagenomes</taxon>
        <taxon>ecological metagenomes</taxon>
    </lineage>
</organism>
<reference evidence="1" key="1">
    <citation type="submission" date="2018-05" db="EMBL/GenBank/DDBJ databases">
        <authorList>
            <person name="Lanie J.A."/>
            <person name="Ng W.-L."/>
            <person name="Kazmierczak K.M."/>
            <person name="Andrzejewski T.M."/>
            <person name="Davidsen T.M."/>
            <person name="Wayne K.J."/>
            <person name="Tettelin H."/>
            <person name="Glass J.I."/>
            <person name="Rusch D."/>
            <person name="Podicherti R."/>
            <person name="Tsui H.-C.T."/>
            <person name="Winkler M.E."/>
        </authorList>
    </citation>
    <scope>NUCLEOTIDE SEQUENCE</scope>
</reference>
<dbReference type="EMBL" id="UINC01003692">
    <property type="protein sequence ID" value="SVA08476.1"/>
    <property type="molecule type" value="Genomic_DNA"/>
</dbReference>
<dbReference type="AlphaFoldDB" id="A0A381SWY8"/>
<proteinExistence type="predicted"/>
<protein>
    <submittedName>
        <fullName evidence="1">Uncharacterized protein</fullName>
    </submittedName>
</protein>